<name>A0ABR5S9T0_9MICO</name>
<accession>A0ABR5S9T0</accession>
<comment type="caution">
    <text evidence="1">The sequence shown here is derived from an EMBL/GenBank/DDBJ whole genome shotgun (WGS) entry which is preliminary data.</text>
</comment>
<protein>
    <submittedName>
        <fullName evidence="1">Uncharacterized protein</fullName>
    </submittedName>
</protein>
<evidence type="ECO:0000313" key="1">
    <source>
        <dbReference type="EMBL" id="KTR41654.1"/>
    </source>
</evidence>
<organism evidence="1 2">
    <name type="scientific">Curtobacterium oceanosedimentum</name>
    <dbReference type="NCBI Taxonomy" id="465820"/>
    <lineage>
        <taxon>Bacteria</taxon>
        <taxon>Bacillati</taxon>
        <taxon>Actinomycetota</taxon>
        <taxon>Actinomycetes</taxon>
        <taxon>Micrococcales</taxon>
        <taxon>Microbacteriaceae</taxon>
        <taxon>Curtobacterium</taxon>
    </lineage>
</organism>
<sequence length="181" mass="19976">MAVIGGGAAYQRWGFGPTTWPADLHSSEGDAARFASLGVELRREEVEPDDVVWFGPFPYLGVEATLAGSFAWDGDLDSAAADLADALWRLHPVDGHRLRRHLAAAFRTDDGRATAVEADGRWNELLRRTVRWHPQPVDGAGSAWRRSRTPSDAAIARYRAALDPERRAVLWTTVVREFQGG</sequence>
<gene>
    <name evidence="1" type="ORF">NS263_04035</name>
</gene>
<reference evidence="1 2" key="1">
    <citation type="journal article" date="2016" name="Front. Microbiol.">
        <title>Genomic Resource of Rice Seed Associated Bacteria.</title>
        <authorList>
            <person name="Midha S."/>
            <person name="Bansal K."/>
            <person name="Sharma S."/>
            <person name="Kumar N."/>
            <person name="Patil P.P."/>
            <person name="Chaudhry V."/>
            <person name="Patil P.B."/>
        </authorList>
    </citation>
    <scope>NUCLEOTIDE SEQUENCE [LARGE SCALE GENOMIC DNA]</scope>
    <source>
        <strain evidence="1 2">NS263</strain>
    </source>
</reference>
<dbReference type="EMBL" id="LDRB01000013">
    <property type="protein sequence ID" value="KTR41654.1"/>
    <property type="molecule type" value="Genomic_DNA"/>
</dbReference>
<dbReference type="Proteomes" id="UP000078335">
    <property type="component" value="Unassembled WGS sequence"/>
</dbReference>
<keyword evidence="2" id="KW-1185">Reference proteome</keyword>
<evidence type="ECO:0000313" key="2">
    <source>
        <dbReference type="Proteomes" id="UP000078335"/>
    </source>
</evidence>
<proteinExistence type="predicted"/>